<reference evidence="1" key="1">
    <citation type="submission" date="2018-05" db="EMBL/GenBank/DDBJ databases">
        <authorList>
            <person name="Lanie J.A."/>
            <person name="Ng W.-L."/>
            <person name="Kazmierczak K.M."/>
            <person name="Andrzejewski T.M."/>
            <person name="Davidsen T.M."/>
            <person name="Wayne K.J."/>
            <person name="Tettelin H."/>
            <person name="Glass J.I."/>
            <person name="Rusch D."/>
            <person name="Podicherti R."/>
            <person name="Tsui H.-C.T."/>
            <person name="Winkler M.E."/>
        </authorList>
    </citation>
    <scope>NUCLEOTIDE SEQUENCE</scope>
</reference>
<feature type="non-terminal residue" evidence="1">
    <location>
        <position position="1"/>
    </location>
</feature>
<feature type="non-terminal residue" evidence="1">
    <location>
        <position position="233"/>
    </location>
</feature>
<gene>
    <name evidence="1" type="ORF">METZ01_LOCUS503240</name>
</gene>
<name>A0A383E0R5_9ZZZZ</name>
<organism evidence="1">
    <name type="scientific">marine metagenome</name>
    <dbReference type="NCBI Taxonomy" id="408172"/>
    <lineage>
        <taxon>unclassified sequences</taxon>
        <taxon>metagenomes</taxon>
        <taxon>ecological metagenomes</taxon>
    </lineage>
</organism>
<dbReference type="EMBL" id="UINC01221871">
    <property type="protein sequence ID" value="SVE50386.1"/>
    <property type="molecule type" value="Genomic_DNA"/>
</dbReference>
<sequence length="233" mass="23600">SVTANPAAASVRCSVDTPAYAKTATASHTVAFATTHTITCQTVSSTSGATALTTPTALQLMKLIRVQTFTDDNVVTTEAQGPQHGDVLISTSTQSYTGADGSVSWTITGPTDTGGTDLVTDALTITAVSPLTVEYAANTSANYSGHMADDATDLQFSLVYTDAAAAMTNGTVTVTQTDNAGTPSSLGVARSVTATTRDQYGTAMPAQSVAFTDARTQVFSGAACTAATPTVCT</sequence>
<accession>A0A383E0R5</accession>
<dbReference type="AlphaFoldDB" id="A0A383E0R5"/>
<proteinExistence type="predicted"/>
<evidence type="ECO:0000313" key="1">
    <source>
        <dbReference type="EMBL" id="SVE50386.1"/>
    </source>
</evidence>
<protein>
    <submittedName>
        <fullName evidence="1">Uncharacterized protein</fullName>
    </submittedName>
</protein>